<dbReference type="PANTHER" id="PTHR47814:SF1">
    <property type="entry name" value="PEPTIDYL-TRNA HYDROLASE ARFB"/>
    <property type="match status" value="1"/>
</dbReference>
<dbReference type="EC" id="3.1.1.29" evidence="3"/>
<feature type="region of interest" description="Disordered" evidence="1">
    <location>
        <begin position="100"/>
        <end position="140"/>
    </location>
</feature>
<evidence type="ECO:0000313" key="4">
    <source>
        <dbReference type="Proteomes" id="UP000704176"/>
    </source>
</evidence>
<keyword evidence="3" id="KW-0378">Hydrolase</keyword>
<feature type="compositionally biased region" description="Basic and acidic residues" evidence="1">
    <location>
        <begin position="118"/>
        <end position="131"/>
    </location>
</feature>
<keyword evidence="4" id="KW-1185">Reference proteome</keyword>
<dbReference type="InterPro" id="IPR000352">
    <property type="entry name" value="Pep_chain_release_fac_I"/>
</dbReference>
<name>A0ABS7VNS2_9HYPH</name>
<accession>A0ABS7VNS2</accession>
<dbReference type="EMBL" id="JAIRBM010000007">
    <property type="protein sequence ID" value="MBZ6076869.1"/>
    <property type="molecule type" value="Genomic_DNA"/>
</dbReference>
<evidence type="ECO:0000256" key="1">
    <source>
        <dbReference type="SAM" id="MobiDB-lite"/>
    </source>
</evidence>
<protein>
    <submittedName>
        <fullName evidence="3">Aminoacyl-tRNA hydrolase</fullName>
        <ecNumber evidence="3">3.1.1.29</ecNumber>
    </submittedName>
</protein>
<dbReference type="PANTHER" id="PTHR47814">
    <property type="entry name" value="PEPTIDYL-TRNA HYDROLASE ARFB"/>
    <property type="match status" value="1"/>
</dbReference>
<gene>
    <name evidence="3" type="primary">arfB</name>
    <name evidence="3" type="ORF">K9B37_11340</name>
</gene>
<dbReference type="Proteomes" id="UP000704176">
    <property type="component" value="Unassembled WGS sequence"/>
</dbReference>
<dbReference type="RefSeq" id="WP_224313190.1">
    <property type="nucleotide sequence ID" value="NZ_JAIRBM010000007.1"/>
</dbReference>
<comment type="caution">
    <text evidence="3">The sequence shown here is derived from an EMBL/GenBank/DDBJ whole genome shotgun (WGS) entry which is preliminary data.</text>
</comment>
<evidence type="ECO:0000259" key="2">
    <source>
        <dbReference type="Pfam" id="PF00472"/>
    </source>
</evidence>
<proteinExistence type="predicted"/>
<dbReference type="Pfam" id="PF00472">
    <property type="entry name" value="RF-1"/>
    <property type="match status" value="1"/>
</dbReference>
<reference evidence="3 4" key="1">
    <citation type="submission" date="2021-09" db="EMBL/GenBank/DDBJ databases">
        <title>The complete genome sequence of a new microorganism.</title>
        <authorList>
            <person name="Zi Z."/>
        </authorList>
    </citation>
    <scope>NUCLEOTIDE SEQUENCE [LARGE SCALE GENOMIC DNA]</scope>
    <source>
        <strain evidence="3 4">WGZ8</strain>
    </source>
</reference>
<dbReference type="NCBIfam" id="NF006718">
    <property type="entry name" value="PRK09256.1"/>
    <property type="match status" value="1"/>
</dbReference>
<evidence type="ECO:0000313" key="3">
    <source>
        <dbReference type="EMBL" id="MBZ6076869.1"/>
    </source>
</evidence>
<dbReference type="GO" id="GO:0004045">
    <property type="term" value="F:peptidyl-tRNA hydrolase activity"/>
    <property type="evidence" value="ECO:0007669"/>
    <property type="project" value="UniProtKB-EC"/>
</dbReference>
<dbReference type="SUPFAM" id="SSF110916">
    <property type="entry name" value="Peptidyl-tRNA hydrolase domain-like"/>
    <property type="match status" value="1"/>
</dbReference>
<feature type="domain" description="Prokaryotic-type class I peptide chain release factors" evidence="2">
    <location>
        <begin position="7"/>
        <end position="133"/>
    </location>
</feature>
<organism evidence="3 4">
    <name type="scientific">Microvirga puerhi</name>
    <dbReference type="NCBI Taxonomy" id="2876078"/>
    <lineage>
        <taxon>Bacteria</taxon>
        <taxon>Pseudomonadati</taxon>
        <taxon>Pseudomonadota</taxon>
        <taxon>Alphaproteobacteria</taxon>
        <taxon>Hyphomicrobiales</taxon>
        <taxon>Methylobacteriaceae</taxon>
        <taxon>Microvirga</taxon>
    </lineage>
</organism>
<dbReference type="Gene3D" id="3.30.160.20">
    <property type="match status" value="1"/>
</dbReference>
<sequence>MILVTDTIALDESEIEETFIRGSGPGGQNVNKVATAVQLRFDARRSRSLPDPVAIRLMKIAGSRLTNDGIIVITAQRFRTQERNREDALQRLVEMIRQATEVPKPRRKTKPTLASKQRRLESKSKRSDIKKGRGAKPSFE</sequence>